<dbReference type="GO" id="GO:0019748">
    <property type="term" value="P:secondary metabolic process"/>
    <property type="evidence" value="ECO:0007669"/>
    <property type="project" value="TreeGrafter"/>
</dbReference>
<keyword evidence="1" id="KW-0456">Lyase</keyword>
<name>A0A7X0FEC0_9HYPH</name>
<dbReference type="InterPro" id="IPR006680">
    <property type="entry name" value="Amidohydro-rel"/>
</dbReference>
<dbReference type="PANTHER" id="PTHR21240:SF28">
    <property type="entry name" value="ISO-OROTATE DECARBOXYLASE (EUROFUNG)"/>
    <property type="match status" value="1"/>
</dbReference>
<dbReference type="GO" id="GO:0016787">
    <property type="term" value="F:hydrolase activity"/>
    <property type="evidence" value="ECO:0007669"/>
    <property type="project" value="UniProtKB-KW"/>
</dbReference>
<evidence type="ECO:0000313" key="3">
    <source>
        <dbReference type="EMBL" id="MBB6357799.1"/>
    </source>
</evidence>
<dbReference type="Proteomes" id="UP000536262">
    <property type="component" value="Unassembled WGS sequence"/>
</dbReference>
<sequence length="349" mass="38210">MHRTAIDMHSHFYGGLADSLRTRSARPYVSTDAKGRSILHAMTANTVMSDGYIAPQARIDYMNAVGIQAQLMTFPGALGVDVMPLEEVARPIRHFNDHLADLCRRSHGRFCGLAGLPLSDIPSAVEEFRRIRLELGLPGAILPGDFFLGTESAEQLRPLFRSADDLGGLLLVHPGLIPGGVPPHPFADNSVYRASVLSLQASISQMGMTLLMGTLLDDHPNVAVQLVNLGGTLPFIVERLEAVTRSRALDRRFERDRLRLMHYDCASLGPRAVEMAVKTIGADRIMFGSDYPIFQPTDALHAIDQAAIADDEKQLIRFHNARALLARFGWTGTGEASSNASIYSETRIV</sequence>
<accession>A0A7X0FEC0</accession>
<gene>
    <name evidence="3" type="ORF">GGR00_005623</name>
</gene>
<dbReference type="AlphaFoldDB" id="A0A7X0FEC0"/>
<dbReference type="Pfam" id="PF04909">
    <property type="entry name" value="Amidohydro_2"/>
    <property type="match status" value="1"/>
</dbReference>
<reference evidence="3 4" key="1">
    <citation type="submission" date="2020-08" db="EMBL/GenBank/DDBJ databases">
        <title>Genomic Encyclopedia of Type Strains, Phase IV (KMG-IV): sequencing the most valuable type-strain genomes for metagenomic binning, comparative biology and taxonomic classification.</title>
        <authorList>
            <person name="Goeker M."/>
        </authorList>
    </citation>
    <scope>NUCLEOTIDE SEQUENCE [LARGE SCALE GENOMIC DNA]</scope>
    <source>
        <strain evidence="3 4">DSM 7051</strain>
    </source>
</reference>
<dbReference type="GO" id="GO:0005737">
    <property type="term" value="C:cytoplasm"/>
    <property type="evidence" value="ECO:0007669"/>
    <property type="project" value="TreeGrafter"/>
</dbReference>
<dbReference type="PANTHER" id="PTHR21240">
    <property type="entry name" value="2-AMINO-3-CARBOXYLMUCONATE-6-SEMIALDEHYDE DECARBOXYLASE"/>
    <property type="match status" value="1"/>
</dbReference>
<dbReference type="RefSeq" id="WP_184702683.1">
    <property type="nucleotide sequence ID" value="NZ_BAABEG010000001.1"/>
</dbReference>
<evidence type="ECO:0000256" key="1">
    <source>
        <dbReference type="ARBA" id="ARBA00023239"/>
    </source>
</evidence>
<dbReference type="Gene3D" id="3.20.20.140">
    <property type="entry name" value="Metal-dependent hydrolases"/>
    <property type="match status" value="1"/>
</dbReference>
<protein>
    <submittedName>
        <fullName evidence="3">Putative TIM-barrel fold metal-dependent hydrolase</fullName>
    </submittedName>
</protein>
<evidence type="ECO:0000313" key="4">
    <source>
        <dbReference type="Proteomes" id="UP000536262"/>
    </source>
</evidence>
<dbReference type="InterPro" id="IPR032465">
    <property type="entry name" value="ACMSD"/>
</dbReference>
<proteinExistence type="predicted"/>
<dbReference type="SUPFAM" id="SSF51556">
    <property type="entry name" value="Metallo-dependent hydrolases"/>
    <property type="match status" value="1"/>
</dbReference>
<keyword evidence="4" id="KW-1185">Reference proteome</keyword>
<organism evidence="3 4">
    <name type="scientific">Aminobacter aganoensis</name>
    <dbReference type="NCBI Taxonomy" id="83264"/>
    <lineage>
        <taxon>Bacteria</taxon>
        <taxon>Pseudomonadati</taxon>
        <taxon>Pseudomonadota</taxon>
        <taxon>Alphaproteobacteria</taxon>
        <taxon>Hyphomicrobiales</taxon>
        <taxon>Phyllobacteriaceae</taxon>
        <taxon>Aminobacter</taxon>
    </lineage>
</organism>
<dbReference type="InterPro" id="IPR032466">
    <property type="entry name" value="Metal_Hydrolase"/>
</dbReference>
<dbReference type="GO" id="GO:0016831">
    <property type="term" value="F:carboxy-lyase activity"/>
    <property type="evidence" value="ECO:0007669"/>
    <property type="project" value="InterPro"/>
</dbReference>
<keyword evidence="3" id="KW-0378">Hydrolase</keyword>
<feature type="domain" description="Amidohydrolase-related" evidence="2">
    <location>
        <begin position="6"/>
        <end position="325"/>
    </location>
</feature>
<evidence type="ECO:0000259" key="2">
    <source>
        <dbReference type="Pfam" id="PF04909"/>
    </source>
</evidence>
<comment type="caution">
    <text evidence="3">The sequence shown here is derived from an EMBL/GenBank/DDBJ whole genome shotgun (WGS) entry which is preliminary data.</text>
</comment>
<dbReference type="EMBL" id="JACHOU010000032">
    <property type="protein sequence ID" value="MBB6357799.1"/>
    <property type="molecule type" value="Genomic_DNA"/>
</dbReference>